<feature type="transmembrane region" description="Helical" evidence="12">
    <location>
        <begin position="456"/>
        <end position="478"/>
    </location>
</feature>
<feature type="transmembrane region" description="Helical" evidence="12">
    <location>
        <begin position="115"/>
        <end position="137"/>
    </location>
</feature>
<keyword evidence="10 12" id="KW-1133">Transmembrane helix</keyword>
<protein>
    <recommendedName>
        <fullName evidence="4 12">GPI mannosyltransferase 2</fullName>
        <ecNumber evidence="12">2.4.1.-</ecNumber>
    </recommendedName>
</protein>
<evidence type="ECO:0000313" key="14">
    <source>
        <dbReference type="Proteomes" id="UP000800092"/>
    </source>
</evidence>
<organism evidence="13 14">
    <name type="scientific">Viridothelium virens</name>
    <name type="common">Speckled blister lichen</name>
    <name type="synonym">Trypethelium virens</name>
    <dbReference type="NCBI Taxonomy" id="1048519"/>
    <lineage>
        <taxon>Eukaryota</taxon>
        <taxon>Fungi</taxon>
        <taxon>Dikarya</taxon>
        <taxon>Ascomycota</taxon>
        <taxon>Pezizomycotina</taxon>
        <taxon>Dothideomycetes</taxon>
        <taxon>Dothideomycetes incertae sedis</taxon>
        <taxon>Trypetheliales</taxon>
        <taxon>Trypetheliaceae</taxon>
        <taxon>Viridothelium</taxon>
    </lineage>
</organism>
<sequence length="479" mass="53315">MTDFTPARRPIASLTICFVLWKALLMAVARISPGFGYDTSSTLLLARDALGPDVGGSFSPLLMRLTRWDGIFYAKISERGYVYEQEWAFGWGFTRLLSLIAKACSSSCTTVEAHVWAGIVISHLSHFASVLVLHSLVQKLHPLSVDKKTAFVAAVLHIVSPAGLFLSAPFSESLFSFLSFAGTWLFLHSTCNAQDQRKFSQDLFILVAGTLFGLATTVRSNGLFNGLMVAFEFIHESCELVQDITSFPIWRRFISLGAAGILLAAGFVGPQAIAFFEICRSSPHSSYPRTWCNGSFTPSIYTWVQKHYWGTGFLKYWKISNIPLFILSSPMLYFLIVSALEILTSVARPADYRHTRSNTHNEDIVMSQKSDSRSVSSNTKAPRKNILLRLALPQLLVSVLALTYFHVQIINRLSSGYPLWYLWVASQLVEDHSVFVPTQRRTNPSAKRPSGSQSQIIVRGMVMYAIIHAGLFSCFLPPA</sequence>
<comment type="pathway">
    <text evidence="2 12">Glycolipid biosynthesis; glycosylphosphatidylinositol-anchor biosynthesis.</text>
</comment>
<keyword evidence="8 12" id="KW-0812">Transmembrane</keyword>
<feature type="transmembrane region" description="Helical" evidence="12">
    <location>
        <begin position="253"/>
        <end position="276"/>
    </location>
</feature>
<feature type="transmembrane region" description="Helical" evidence="12">
    <location>
        <begin position="12"/>
        <end position="31"/>
    </location>
</feature>
<evidence type="ECO:0000256" key="3">
    <source>
        <dbReference type="ARBA" id="ARBA00008698"/>
    </source>
</evidence>
<dbReference type="OrthoDB" id="10252502at2759"/>
<keyword evidence="6 12" id="KW-0328">Glycosyltransferase</keyword>
<evidence type="ECO:0000256" key="11">
    <source>
        <dbReference type="ARBA" id="ARBA00023136"/>
    </source>
</evidence>
<dbReference type="GO" id="GO:0004376">
    <property type="term" value="F:GPI mannosyltransferase activity"/>
    <property type="evidence" value="ECO:0007669"/>
    <property type="project" value="InterPro"/>
</dbReference>
<keyword evidence="9 12" id="KW-0256">Endoplasmic reticulum</keyword>
<dbReference type="EMBL" id="ML991829">
    <property type="protein sequence ID" value="KAF2231220.1"/>
    <property type="molecule type" value="Genomic_DNA"/>
</dbReference>
<evidence type="ECO:0000256" key="7">
    <source>
        <dbReference type="ARBA" id="ARBA00022679"/>
    </source>
</evidence>
<evidence type="ECO:0000256" key="5">
    <source>
        <dbReference type="ARBA" id="ARBA00022502"/>
    </source>
</evidence>
<keyword evidence="5 12" id="KW-0337">GPI-anchor biosynthesis</keyword>
<evidence type="ECO:0000256" key="9">
    <source>
        <dbReference type="ARBA" id="ARBA00022824"/>
    </source>
</evidence>
<feature type="transmembrane region" description="Helical" evidence="12">
    <location>
        <begin position="149"/>
        <end position="168"/>
    </location>
</feature>
<dbReference type="EC" id="2.4.1.-" evidence="12"/>
<evidence type="ECO:0000256" key="8">
    <source>
        <dbReference type="ARBA" id="ARBA00022692"/>
    </source>
</evidence>
<dbReference type="PANTHER" id="PTHR12468:SF2">
    <property type="entry name" value="GPI MANNOSYLTRANSFERASE 2"/>
    <property type="match status" value="1"/>
</dbReference>
<dbReference type="GO" id="GO:0031501">
    <property type="term" value="C:mannosyltransferase complex"/>
    <property type="evidence" value="ECO:0007669"/>
    <property type="project" value="TreeGrafter"/>
</dbReference>
<dbReference type="PANTHER" id="PTHR12468">
    <property type="entry name" value="GPI MANNOSYLTRANSFERASE 2"/>
    <property type="match status" value="1"/>
</dbReference>
<evidence type="ECO:0000256" key="4">
    <source>
        <dbReference type="ARBA" id="ARBA00013795"/>
    </source>
</evidence>
<dbReference type="GO" id="GO:0006506">
    <property type="term" value="P:GPI anchor biosynthetic process"/>
    <property type="evidence" value="ECO:0007669"/>
    <property type="project" value="UniProtKB-UniPathway"/>
</dbReference>
<accession>A0A6A6H0F7</accession>
<comment type="subcellular location">
    <subcellularLocation>
        <location evidence="1 12">Endoplasmic reticulum membrane</location>
        <topology evidence="1 12">Multi-pass membrane protein</topology>
    </subcellularLocation>
</comment>
<keyword evidence="7 12" id="KW-0808">Transferase</keyword>
<keyword evidence="14" id="KW-1185">Reference proteome</keyword>
<comment type="function">
    <text evidence="12">Mannosyltransferase involved in glycosylphosphatidylinositol-anchor biosynthesis.</text>
</comment>
<keyword evidence="11 12" id="KW-0472">Membrane</keyword>
<feature type="transmembrane region" description="Helical" evidence="12">
    <location>
        <begin position="386"/>
        <end position="405"/>
    </location>
</feature>
<evidence type="ECO:0000256" key="6">
    <source>
        <dbReference type="ARBA" id="ARBA00022676"/>
    </source>
</evidence>
<dbReference type="Pfam" id="PF04188">
    <property type="entry name" value="Mannosyl_trans2"/>
    <property type="match status" value="1"/>
</dbReference>
<feature type="transmembrane region" description="Helical" evidence="12">
    <location>
        <begin position="324"/>
        <end position="347"/>
    </location>
</feature>
<evidence type="ECO:0000256" key="2">
    <source>
        <dbReference type="ARBA" id="ARBA00004687"/>
    </source>
</evidence>
<dbReference type="Proteomes" id="UP000800092">
    <property type="component" value="Unassembled WGS sequence"/>
</dbReference>
<feature type="transmembrane region" description="Helical" evidence="12">
    <location>
        <begin position="203"/>
        <end position="224"/>
    </location>
</feature>
<reference evidence="13" key="1">
    <citation type="journal article" date="2020" name="Stud. Mycol.">
        <title>101 Dothideomycetes genomes: a test case for predicting lifestyles and emergence of pathogens.</title>
        <authorList>
            <person name="Haridas S."/>
            <person name="Albert R."/>
            <person name="Binder M."/>
            <person name="Bloem J."/>
            <person name="Labutti K."/>
            <person name="Salamov A."/>
            <person name="Andreopoulos B."/>
            <person name="Baker S."/>
            <person name="Barry K."/>
            <person name="Bills G."/>
            <person name="Bluhm B."/>
            <person name="Cannon C."/>
            <person name="Castanera R."/>
            <person name="Culley D."/>
            <person name="Daum C."/>
            <person name="Ezra D."/>
            <person name="Gonzalez J."/>
            <person name="Henrissat B."/>
            <person name="Kuo A."/>
            <person name="Liang C."/>
            <person name="Lipzen A."/>
            <person name="Lutzoni F."/>
            <person name="Magnuson J."/>
            <person name="Mondo S."/>
            <person name="Nolan M."/>
            <person name="Ohm R."/>
            <person name="Pangilinan J."/>
            <person name="Park H.-J."/>
            <person name="Ramirez L."/>
            <person name="Alfaro M."/>
            <person name="Sun H."/>
            <person name="Tritt A."/>
            <person name="Yoshinaga Y."/>
            <person name="Zwiers L.-H."/>
            <person name="Turgeon B."/>
            <person name="Goodwin S."/>
            <person name="Spatafora J."/>
            <person name="Crous P."/>
            <person name="Grigoriev I."/>
        </authorList>
    </citation>
    <scope>NUCLEOTIDE SEQUENCE</scope>
    <source>
        <strain evidence="13">Tuck. ex Michener</strain>
    </source>
</reference>
<dbReference type="InterPro" id="IPR007315">
    <property type="entry name" value="PIG-V/Gpi18"/>
</dbReference>
<evidence type="ECO:0000256" key="12">
    <source>
        <dbReference type="RuleBase" id="RU363112"/>
    </source>
</evidence>
<dbReference type="GO" id="GO:0005789">
    <property type="term" value="C:endoplasmic reticulum membrane"/>
    <property type="evidence" value="ECO:0007669"/>
    <property type="project" value="UniProtKB-SubCell"/>
</dbReference>
<dbReference type="AlphaFoldDB" id="A0A6A6H0F7"/>
<evidence type="ECO:0000313" key="13">
    <source>
        <dbReference type="EMBL" id="KAF2231220.1"/>
    </source>
</evidence>
<proteinExistence type="inferred from homology"/>
<gene>
    <name evidence="13" type="ORF">EV356DRAFT_452349</name>
</gene>
<evidence type="ECO:0000256" key="1">
    <source>
        <dbReference type="ARBA" id="ARBA00004477"/>
    </source>
</evidence>
<dbReference type="GO" id="GO:0000009">
    <property type="term" value="F:alpha-1,6-mannosyltransferase activity"/>
    <property type="evidence" value="ECO:0007669"/>
    <property type="project" value="InterPro"/>
</dbReference>
<evidence type="ECO:0000256" key="10">
    <source>
        <dbReference type="ARBA" id="ARBA00022989"/>
    </source>
</evidence>
<comment type="similarity">
    <text evidence="3 12">Belongs to the PIGV family.</text>
</comment>
<name>A0A6A6H0F7_VIRVR</name>
<dbReference type="UniPathway" id="UPA00196"/>